<keyword evidence="3" id="KW-1185">Reference proteome</keyword>
<accession>A0ABV1IZZ2</accession>
<name>A0ABV1IZZ2_9FIRM</name>
<dbReference type="InterPro" id="IPR001387">
    <property type="entry name" value="Cro/C1-type_HTH"/>
</dbReference>
<sequence length="72" mass="8600">MMKFSYKKLWKLLIDRDIKHNELIEKTGISRSTFYKLKRDENVTTDILLKICIFLDCDISDIMEVTNSNNKQ</sequence>
<feature type="domain" description="HTH cro/C1-type" evidence="1">
    <location>
        <begin position="25"/>
        <end position="62"/>
    </location>
</feature>
<dbReference type="InterPro" id="IPR010982">
    <property type="entry name" value="Lambda_DNA-bd_dom_sf"/>
</dbReference>
<dbReference type="PROSITE" id="PS50943">
    <property type="entry name" value="HTH_CROC1"/>
    <property type="match status" value="1"/>
</dbReference>
<gene>
    <name evidence="2" type="ORF">AAA073_02070</name>
</gene>
<dbReference type="Proteomes" id="UP001491691">
    <property type="component" value="Unassembled WGS sequence"/>
</dbReference>
<evidence type="ECO:0000313" key="2">
    <source>
        <dbReference type="EMBL" id="MEQ3346217.1"/>
    </source>
</evidence>
<dbReference type="CDD" id="cd00093">
    <property type="entry name" value="HTH_XRE"/>
    <property type="match status" value="1"/>
</dbReference>
<protein>
    <submittedName>
        <fullName evidence="2">Helix-turn-helix transcriptional regulator</fullName>
    </submittedName>
</protein>
<reference evidence="2 3" key="1">
    <citation type="submission" date="2024-04" db="EMBL/GenBank/DDBJ databases">
        <title>Human intestinal bacterial collection.</title>
        <authorList>
            <person name="Pauvert C."/>
            <person name="Hitch T.C.A."/>
            <person name="Clavel T."/>
        </authorList>
    </citation>
    <scope>NUCLEOTIDE SEQUENCE [LARGE SCALE GENOMIC DNA]</scope>
    <source>
        <strain evidence="2 3">CLA-SR-H019</strain>
    </source>
</reference>
<evidence type="ECO:0000313" key="3">
    <source>
        <dbReference type="Proteomes" id="UP001491691"/>
    </source>
</evidence>
<dbReference type="Pfam" id="PF13443">
    <property type="entry name" value="HTH_26"/>
    <property type="match status" value="1"/>
</dbReference>
<comment type="caution">
    <text evidence="2">The sequence shown here is derived from an EMBL/GenBank/DDBJ whole genome shotgun (WGS) entry which is preliminary data.</text>
</comment>
<organism evidence="2 3">
    <name type="scientific">Peptoniphilus senegalensis</name>
    <dbReference type="NCBI Taxonomy" id="1465757"/>
    <lineage>
        <taxon>Bacteria</taxon>
        <taxon>Bacillati</taxon>
        <taxon>Bacillota</taxon>
        <taxon>Tissierellia</taxon>
        <taxon>Tissierellales</taxon>
        <taxon>Peptoniphilaceae</taxon>
        <taxon>Peptoniphilus</taxon>
    </lineage>
</organism>
<dbReference type="SUPFAM" id="SSF47413">
    <property type="entry name" value="lambda repressor-like DNA-binding domains"/>
    <property type="match status" value="1"/>
</dbReference>
<proteinExistence type="predicted"/>
<evidence type="ECO:0000259" key="1">
    <source>
        <dbReference type="PROSITE" id="PS50943"/>
    </source>
</evidence>
<dbReference type="Gene3D" id="1.10.260.40">
    <property type="entry name" value="lambda repressor-like DNA-binding domains"/>
    <property type="match status" value="1"/>
</dbReference>
<dbReference type="EMBL" id="JBBNPP010000003">
    <property type="protein sequence ID" value="MEQ3346217.1"/>
    <property type="molecule type" value="Genomic_DNA"/>
</dbReference>